<dbReference type="PROSITE" id="PS51257">
    <property type="entry name" value="PROKAR_LIPOPROTEIN"/>
    <property type="match status" value="1"/>
</dbReference>
<sequence length="279" mass="31886">MKRLTAISIISFILLAAGCGKNTVEYEDLNLWSEEGCFHQETVDVSEIEDGIIKAELNSKWHSFELQKLPGDFINWSFGKRLETFERFRNRQPPELSGPHNGMVATYGVARDDSRFRINNAVKGMGWLPRKEKLAEIIELLEQTIDDDFTEKLDRLDSLYSQGADIYDPTCQISLELYADPEFQTGTFLNQMVNPSCAVVFLDIPSYEFKAIAHLMHPDDPGLTEQQRLQVKYANLIHSYFHGHFDKTFIAVVYYVVEVFDNSPGKPEAKGQRIVPPMP</sequence>
<comment type="caution">
    <text evidence="1">The sequence shown here is derived from an EMBL/GenBank/DDBJ whole genome shotgun (WGS) entry which is preliminary data.</text>
</comment>
<accession>A0A9D5QBM4</accession>
<dbReference type="AlphaFoldDB" id="A0A9D5QBM4"/>
<name>A0A9D5QBM4_UNCW3</name>
<gene>
    <name evidence="1" type="ORF">GF359_00280</name>
</gene>
<dbReference type="EMBL" id="WJKJ01000008">
    <property type="protein sequence ID" value="MBD3363629.1"/>
    <property type="molecule type" value="Genomic_DNA"/>
</dbReference>
<evidence type="ECO:0000313" key="2">
    <source>
        <dbReference type="Proteomes" id="UP000630660"/>
    </source>
</evidence>
<evidence type="ECO:0000313" key="1">
    <source>
        <dbReference type="EMBL" id="MBD3363629.1"/>
    </source>
</evidence>
<protein>
    <submittedName>
        <fullName evidence="1">Uncharacterized protein</fullName>
    </submittedName>
</protein>
<organism evidence="1 2">
    <name type="scientific">candidate division WOR-3 bacterium</name>
    <dbReference type="NCBI Taxonomy" id="2052148"/>
    <lineage>
        <taxon>Bacteria</taxon>
        <taxon>Bacteria division WOR-3</taxon>
    </lineage>
</organism>
<reference evidence="1" key="1">
    <citation type="submission" date="2019-11" db="EMBL/GenBank/DDBJ databases">
        <title>Microbial mats filling the niche in hypersaline microbial mats.</title>
        <authorList>
            <person name="Wong H.L."/>
            <person name="Macleod F.I."/>
            <person name="White R.A. III"/>
            <person name="Burns B.P."/>
        </authorList>
    </citation>
    <scope>NUCLEOTIDE SEQUENCE</scope>
    <source>
        <strain evidence="1">Bin_327</strain>
    </source>
</reference>
<dbReference type="Proteomes" id="UP000630660">
    <property type="component" value="Unassembled WGS sequence"/>
</dbReference>
<proteinExistence type="predicted"/>